<dbReference type="AlphaFoldDB" id="W2TF64"/>
<feature type="chain" id="PRO_5004825060" evidence="2">
    <location>
        <begin position="17"/>
        <end position="774"/>
    </location>
</feature>
<keyword evidence="2" id="KW-0732">Signal</keyword>
<dbReference type="OrthoDB" id="5875412at2759"/>
<gene>
    <name evidence="3" type="ORF">NECAME_09017</name>
</gene>
<evidence type="ECO:0000313" key="3">
    <source>
        <dbReference type="EMBL" id="ETN80695.1"/>
    </source>
</evidence>
<feature type="signal peptide" evidence="2">
    <location>
        <begin position="1"/>
        <end position="16"/>
    </location>
</feature>
<accession>W2TF64</accession>
<reference evidence="4" key="1">
    <citation type="journal article" date="2014" name="Nat. Genet.">
        <title>Genome of the human hookworm Necator americanus.</title>
        <authorList>
            <person name="Tang Y.T."/>
            <person name="Gao X."/>
            <person name="Rosa B.A."/>
            <person name="Abubucker S."/>
            <person name="Hallsworth-Pepin K."/>
            <person name="Martin J."/>
            <person name="Tyagi R."/>
            <person name="Heizer E."/>
            <person name="Zhang X."/>
            <person name="Bhonagiri-Palsikar V."/>
            <person name="Minx P."/>
            <person name="Warren W.C."/>
            <person name="Wang Q."/>
            <person name="Zhan B."/>
            <person name="Hotez P.J."/>
            <person name="Sternberg P.W."/>
            <person name="Dougall A."/>
            <person name="Gaze S.T."/>
            <person name="Mulvenna J."/>
            <person name="Sotillo J."/>
            <person name="Ranganathan S."/>
            <person name="Rabelo E.M."/>
            <person name="Wilson R.K."/>
            <person name="Felgner P.L."/>
            <person name="Bethony J."/>
            <person name="Hawdon J.M."/>
            <person name="Gasser R.B."/>
            <person name="Loukas A."/>
            <person name="Mitreva M."/>
        </authorList>
    </citation>
    <scope>NUCLEOTIDE SEQUENCE [LARGE SCALE GENOMIC DNA]</scope>
</reference>
<dbReference type="KEGG" id="nai:NECAME_09017"/>
<dbReference type="STRING" id="51031.W2TF64"/>
<organism evidence="3 4">
    <name type="scientific">Necator americanus</name>
    <name type="common">Human hookworm</name>
    <dbReference type="NCBI Taxonomy" id="51031"/>
    <lineage>
        <taxon>Eukaryota</taxon>
        <taxon>Metazoa</taxon>
        <taxon>Ecdysozoa</taxon>
        <taxon>Nematoda</taxon>
        <taxon>Chromadorea</taxon>
        <taxon>Rhabditida</taxon>
        <taxon>Rhabditina</taxon>
        <taxon>Rhabditomorpha</taxon>
        <taxon>Strongyloidea</taxon>
        <taxon>Ancylostomatidae</taxon>
        <taxon>Bunostominae</taxon>
        <taxon>Necator</taxon>
    </lineage>
</organism>
<evidence type="ECO:0000256" key="2">
    <source>
        <dbReference type="SAM" id="SignalP"/>
    </source>
</evidence>
<evidence type="ECO:0000313" key="4">
    <source>
        <dbReference type="Proteomes" id="UP000053676"/>
    </source>
</evidence>
<sequence length="774" mass="80585">MKVCLVLLGFTACAFAQYDTQPSGYGNNNPAAVQYVAKKSPRSKPVDYTKTSEDTPVRRPTPYQPPQPTYNVIGNKFSQQNLGQTNTQGQSSAQIGGAQTNVGLNQNAVNVGQTNNQNVGGGGSGSYRPSYDAPSYGAGAGGAIIIPVLPSYAGAGGSNVIGNKIDSQTLGQVNTQGQGNYQQGGAQTNVGANANTVNVGQQNYQGGGGGGGSGYRPSYDAPSYGAGAGAGYGGGPIYIPDFNNFIKNNVYSQNLGQTNTQGQANYQQGGNQANVGVNTNEVNVGQTNNQNVGGGKASYDAPRYGGYQPTYGGYQPPYGGYQPSTNGGSAGSYRPPHDTPTYAAILVPNYNVIGNKIDSQNLGQSLKQSFQINTQGQQNVQKGGDQTNVGLNANLVKIGQTNTQEGAAGSYRPSYDVPTYAAVLIPNYNIVGNKIDAQTLGQINTQGQQNVQKGGDQTNVGLNANQVNVGQANAQGGAGGRYQPSYDVPTYAAILIPNYNVLGNRYDVQNLGQVSNQGQQNVQKGGDQTNVGANANQVNVGQANTQGGAVSGYRPSYDVPTYAAVLIPNYNVIGNKFDSQTLGQINTQGQQNIQKGGDQTNVGANANQVNVGQTNTQGGASGSYRPSYDVPTYAAVLIPNYNVVGNNIDAQTLGQINTQGQQNVQKGGDQTNVGLNANQVNVGQANTQGSAGGRYQPSYDVPTYAAILIPNYNVVGNRYDVQNLGQVSNQGQQNVQKGGDQTNVAANANQVNVGQANTQAKRLWKQLPQAILVP</sequence>
<proteinExistence type="predicted"/>
<dbReference type="OMA" id="YQPSYDV"/>
<name>W2TF64_NECAM</name>
<keyword evidence="4" id="KW-1185">Reference proteome</keyword>
<evidence type="ECO:0000256" key="1">
    <source>
        <dbReference type="SAM" id="MobiDB-lite"/>
    </source>
</evidence>
<feature type="region of interest" description="Disordered" evidence="1">
    <location>
        <begin position="38"/>
        <end position="67"/>
    </location>
</feature>
<dbReference type="EMBL" id="KI658997">
    <property type="protein sequence ID" value="ETN80695.1"/>
    <property type="molecule type" value="Genomic_DNA"/>
</dbReference>
<dbReference type="Proteomes" id="UP000053676">
    <property type="component" value="Unassembled WGS sequence"/>
</dbReference>
<feature type="compositionally biased region" description="Basic and acidic residues" evidence="1">
    <location>
        <begin position="44"/>
        <end position="57"/>
    </location>
</feature>
<protein>
    <submittedName>
        <fullName evidence="3">Uncharacterized protein</fullName>
    </submittedName>
</protein>